<reference evidence="2 3" key="1">
    <citation type="journal article" date="2013" name="Front. Microbiol.">
        <title>Comparative genomic analyses of the cyanobacterium, Lyngbya aestuarii BL J, a powerful hydrogen producer.</title>
        <authorList>
            <person name="Kothari A."/>
            <person name="Vaughn M."/>
            <person name="Garcia-Pichel F."/>
        </authorList>
    </citation>
    <scope>NUCLEOTIDE SEQUENCE [LARGE SCALE GENOMIC DNA]</scope>
    <source>
        <strain evidence="2 3">BL J</strain>
    </source>
</reference>
<dbReference type="Proteomes" id="UP000017127">
    <property type="component" value="Unassembled WGS sequence"/>
</dbReference>
<evidence type="ECO:0000313" key="3">
    <source>
        <dbReference type="Proteomes" id="UP000017127"/>
    </source>
</evidence>
<keyword evidence="3" id="KW-1185">Reference proteome</keyword>
<feature type="region of interest" description="Disordered" evidence="1">
    <location>
        <begin position="1"/>
        <end position="20"/>
    </location>
</feature>
<dbReference type="EMBL" id="AUZM01000009">
    <property type="protein sequence ID" value="ERT08670.1"/>
    <property type="molecule type" value="Genomic_DNA"/>
</dbReference>
<name>U7QNG9_9CYAN</name>
<organism evidence="2 3">
    <name type="scientific">Lyngbya aestuarii BL J</name>
    <dbReference type="NCBI Taxonomy" id="1348334"/>
    <lineage>
        <taxon>Bacteria</taxon>
        <taxon>Bacillati</taxon>
        <taxon>Cyanobacteriota</taxon>
        <taxon>Cyanophyceae</taxon>
        <taxon>Oscillatoriophycideae</taxon>
        <taxon>Oscillatoriales</taxon>
        <taxon>Microcoleaceae</taxon>
        <taxon>Lyngbya</taxon>
    </lineage>
</organism>
<accession>U7QNG9</accession>
<protein>
    <submittedName>
        <fullName evidence="2">Uncharacterized protein</fullName>
    </submittedName>
</protein>
<sequence>MPIGNSNIRLKRSNKRENQQPFIHPQIRQSAPKYSQIHCGSQPGLWIFPVKS</sequence>
<evidence type="ECO:0000313" key="2">
    <source>
        <dbReference type="EMBL" id="ERT08670.1"/>
    </source>
</evidence>
<comment type="caution">
    <text evidence="2">The sequence shown here is derived from an EMBL/GenBank/DDBJ whole genome shotgun (WGS) entry which is preliminary data.</text>
</comment>
<gene>
    <name evidence="2" type="ORF">M595_1396</name>
</gene>
<dbReference type="AlphaFoldDB" id="U7QNG9"/>
<evidence type="ECO:0000256" key="1">
    <source>
        <dbReference type="SAM" id="MobiDB-lite"/>
    </source>
</evidence>
<proteinExistence type="predicted"/>